<keyword evidence="2" id="KW-1185">Reference proteome</keyword>
<gene>
    <name evidence="1" type="ORF">FE257_005315</name>
</gene>
<proteinExistence type="predicted"/>
<sequence length="108" mass="12046">MSTVGVLFPRPVPQAPDDMMNDATAAYVNGMAIERVAKRFGYCRRGSWPLPTRLLKYQSRFRLTFSISKCSRPVSNPNSATGVSSHMNLNALAPALCLARHSSELRFW</sequence>
<dbReference type="Proteomes" id="UP001194746">
    <property type="component" value="Unassembled WGS sequence"/>
</dbReference>
<evidence type="ECO:0000313" key="1">
    <source>
        <dbReference type="EMBL" id="KAF9882756.1"/>
    </source>
</evidence>
<reference evidence="1" key="1">
    <citation type="journal article" date="2019" name="Beilstein J. Org. Chem.">
        <title>Nanangenines: drimane sesquiterpenoids as the dominant metabolite cohort of a novel Australian fungus, Aspergillus nanangensis.</title>
        <authorList>
            <person name="Lacey H.J."/>
            <person name="Gilchrist C.L.M."/>
            <person name="Crombie A."/>
            <person name="Kalaitzis J.A."/>
            <person name="Vuong D."/>
            <person name="Rutledge P.J."/>
            <person name="Turner P."/>
            <person name="Pitt J.I."/>
            <person name="Lacey E."/>
            <person name="Chooi Y.H."/>
            <person name="Piggott A.M."/>
        </authorList>
    </citation>
    <scope>NUCLEOTIDE SEQUENCE</scope>
    <source>
        <strain evidence="1">MST-FP2251</strain>
    </source>
</reference>
<comment type="caution">
    <text evidence="1">The sequence shown here is derived from an EMBL/GenBank/DDBJ whole genome shotgun (WGS) entry which is preliminary data.</text>
</comment>
<organism evidence="1 2">
    <name type="scientific">Aspergillus nanangensis</name>
    <dbReference type="NCBI Taxonomy" id="2582783"/>
    <lineage>
        <taxon>Eukaryota</taxon>
        <taxon>Fungi</taxon>
        <taxon>Dikarya</taxon>
        <taxon>Ascomycota</taxon>
        <taxon>Pezizomycotina</taxon>
        <taxon>Eurotiomycetes</taxon>
        <taxon>Eurotiomycetidae</taxon>
        <taxon>Eurotiales</taxon>
        <taxon>Aspergillaceae</taxon>
        <taxon>Aspergillus</taxon>
        <taxon>Aspergillus subgen. Circumdati</taxon>
    </lineage>
</organism>
<evidence type="ECO:0000313" key="2">
    <source>
        <dbReference type="Proteomes" id="UP001194746"/>
    </source>
</evidence>
<name>A0AAD4CAC4_ASPNN</name>
<protein>
    <submittedName>
        <fullName evidence="1">Uncharacterized protein</fullName>
    </submittedName>
</protein>
<dbReference type="EMBL" id="VCAU01000224">
    <property type="protein sequence ID" value="KAF9882756.1"/>
    <property type="molecule type" value="Genomic_DNA"/>
</dbReference>
<accession>A0AAD4CAC4</accession>
<dbReference type="AlphaFoldDB" id="A0AAD4CAC4"/>
<reference evidence="1" key="2">
    <citation type="submission" date="2020-02" db="EMBL/GenBank/DDBJ databases">
        <authorList>
            <person name="Gilchrist C.L.M."/>
            <person name="Chooi Y.-H."/>
        </authorList>
    </citation>
    <scope>NUCLEOTIDE SEQUENCE</scope>
    <source>
        <strain evidence="1">MST-FP2251</strain>
    </source>
</reference>